<evidence type="ECO:0008006" key="2">
    <source>
        <dbReference type="Google" id="ProtNLM"/>
    </source>
</evidence>
<feature type="non-terminal residue" evidence="1">
    <location>
        <position position="1"/>
    </location>
</feature>
<comment type="caution">
    <text evidence="1">The sequence shown here is derived from an EMBL/GenBank/DDBJ whole genome shotgun (WGS) entry which is preliminary data.</text>
</comment>
<organism evidence="1">
    <name type="scientific">marine sediment metagenome</name>
    <dbReference type="NCBI Taxonomy" id="412755"/>
    <lineage>
        <taxon>unclassified sequences</taxon>
        <taxon>metagenomes</taxon>
        <taxon>ecological metagenomes</taxon>
    </lineage>
</organism>
<gene>
    <name evidence="1" type="ORF">S03H2_18021</name>
</gene>
<protein>
    <recommendedName>
        <fullName evidence="2">PIN domain-containing protein</fullName>
    </recommendedName>
</protein>
<dbReference type="InterPro" id="IPR029060">
    <property type="entry name" value="PIN-like_dom_sf"/>
</dbReference>
<dbReference type="SUPFAM" id="SSF88723">
    <property type="entry name" value="PIN domain-like"/>
    <property type="match status" value="1"/>
</dbReference>
<name>X1ESN3_9ZZZZ</name>
<dbReference type="EMBL" id="BARU01009326">
    <property type="protein sequence ID" value="GAH35562.1"/>
    <property type="molecule type" value="Genomic_DNA"/>
</dbReference>
<evidence type="ECO:0000313" key="1">
    <source>
        <dbReference type="EMBL" id="GAH35562.1"/>
    </source>
</evidence>
<proteinExistence type="predicted"/>
<accession>X1ESN3</accession>
<reference evidence="1" key="1">
    <citation type="journal article" date="2014" name="Front. Microbiol.">
        <title>High frequency of phylogenetically diverse reductive dehalogenase-homologous genes in deep subseafloor sedimentary metagenomes.</title>
        <authorList>
            <person name="Kawai M."/>
            <person name="Futagami T."/>
            <person name="Toyoda A."/>
            <person name="Takaki Y."/>
            <person name="Nishi S."/>
            <person name="Hori S."/>
            <person name="Arai W."/>
            <person name="Tsubouchi T."/>
            <person name="Morono Y."/>
            <person name="Uchiyama I."/>
            <person name="Ito T."/>
            <person name="Fujiyama A."/>
            <person name="Inagaki F."/>
            <person name="Takami H."/>
        </authorList>
    </citation>
    <scope>NUCLEOTIDE SEQUENCE</scope>
    <source>
        <strain evidence="1">Expedition CK06-06</strain>
    </source>
</reference>
<sequence>SILGKKFSQKVLENPQIKIFYISPLVDMELKYIFCRRSGFQNAIKYASEFLKDFIIYSESELRDEASHLKCNFPISIADCYSLAIGKIRNIPVYMKKEEEIDKVLEELLSVVKIIYIDNLV</sequence>
<dbReference type="AlphaFoldDB" id="X1ESN3"/>